<gene>
    <name evidence="12" type="ORF">SAY87_030040</name>
</gene>
<keyword evidence="5 8" id="KW-0863">Zinc-finger</keyword>
<evidence type="ECO:0000256" key="3">
    <source>
        <dbReference type="ARBA" id="ARBA00022679"/>
    </source>
</evidence>
<evidence type="ECO:0000256" key="9">
    <source>
        <dbReference type="SAM" id="MobiDB-lite"/>
    </source>
</evidence>
<evidence type="ECO:0000313" key="13">
    <source>
        <dbReference type="Proteomes" id="UP001345219"/>
    </source>
</evidence>
<dbReference type="PANTHER" id="PTHR46463">
    <property type="entry name" value="ZINC FINGER, RING/FYVE/PHD-TYPE"/>
    <property type="match status" value="1"/>
</dbReference>
<dbReference type="InterPro" id="IPR013083">
    <property type="entry name" value="Znf_RING/FYVE/PHD"/>
</dbReference>
<dbReference type="InterPro" id="IPR001841">
    <property type="entry name" value="Znf_RING"/>
</dbReference>
<dbReference type="GO" id="GO:0008270">
    <property type="term" value="F:zinc ion binding"/>
    <property type="evidence" value="ECO:0007669"/>
    <property type="project" value="UniProtKB-KW"/>
</dbReference>
<keyword evidence="10" id="KW-0732">Signal</keyword>
<protein>
    <recommendedName>
        <fullName evidence="2">RING-type E3 ubiquitin transferase</fullName>
        <ecNumber evidence="2">2.3.2.27</ecNumber>
    </recommendedName>
</protein>
<dbReference type="AlphaFoldDB" id="A0AAN7KDV3"/>
<evidence type="ECO:0000256" key="7">
    <source>
        <dbReference type="ARBA" id="ARBA00022833"/>
    </source>
</evidence>
<keyword evidence="3" id="KW-0808">Transferase</keyword>
<keyword evidence="6" id="KW-0833">Ubl conjugation pathway</keyword>
<feature type="chain" id="PRO_5043016623" description="RING-type E3 ubiquitin transferase" evidence="10">
    <location>
        <begin position="26"/>
        <end position="457"/>
    </location>
</feature>
<evidence type="ECO:0000256" key="8">
    <source>
        <dbReference type="PROSITE-ProRule" id="PRU00175"/>
    </source>
</evidence>
<evidence type="ECO:0000256" key="6">
    <source>
        <dbReference type="ARBA" id="ARBA00022786"/>
    </source>
</evidence>
<evidence type="ECO:0000256" key="5">
    <source>
        <dbReference type="ARBA" id="ARBA00022771"/>
    </source>
</evidence>
<dbReference type="SUPFAM" id="SSF57850">
    <property type="entry name" value="RING/U-box"/>
    <property type="match status" value="1"/>
</dbReference>
<dbReference type="PANTHER" id="PTHR46463:SF88">
    <property type="entry name" value="E3 UBIQUITIN-PROTEIN LIGASE RHF2A"/>
    <property type="match status" value="1"/>
</dbReference>
<evidence type="ECO:0000256" key="1">
    <source>
        <dbReference type="ARBA" id="ARBA00000900"/>
    </source>
</evidence>
<dbReference type="Pfam" id="PF13639">
    <property type="entry name" value="zf-RING_2"/>
    <property type="match status" value="1"/>
</dbReference>
<dbReference type="Proteomes" id="UP001345219">
    <property type="component" value="Chromosome 23"/>
</dbReference>
<feature type="signal peptide" evidence="10">
    <location>
        <begin position="1"/>
        <end position="25"/>
    </location>
</feature>
<keyword evidence="4" id="KW-0479">Metal-binding</keyword>
<organism evidence="12 13">
    <name type="scientific">Trapa incisa</name>
    <dbReference type="NCBI Taxonomy" id="236973"/>
    <lineage>
        <taxon>Eukaryota</taxon>
        <taxon>Viridiplantae</taxon>
        <taxon>Streptophyta</taxon>
        <taxon>Embryophyta</taxon>
        <taxon>Tracheophyta</taxon>
        <taxon>Spermatophyta</taxon>
        <taxon>Magnoliopsida</taxon>
        <taxon>eudicotyledons</taxon>
        <taxon>Gunneridae</taxon>
        <taxon>Pentapetalae</taxon>
        <taxon>rosids</taxon>
        <taxon>malvids</taxon>
        <taxon>Myrtales</taxon>
        <taxon>Lythraceae</taxon>
        <taxon>Trapa</taxon>
    </lineage>
</organism>
<evidence type="ECO:0000256" key="2">
    <source>
        <dbReference type="ARBA" id="ARBA00012483"/>
    </source>
</evidence>
<dbReference type="EMBL" id="JAXIOK010000009">
    <property type="protein sequence ID" value="KAK4762156.1"/>
    <property type="molecule type" value="Genomic_DNA"/>
</dbReference>
<feature type="region of interest" description="Disordered" evidence="9">
    <location>
        <begin position="318"/>
        <end position="337"/>
    </location>
</feature>
<dbReference type="PROSITE" id="PS50089">
    <property type="entry name" value="ZF_RING_2"/>
    <property type="match status" value="1"/>
</dbReference>
<accession>A0AAN7KDV3</accession>
<sequence length="457" mass="49766">MGGGGCWAGLGSVTITFVLSSLSDALSSPVCAFQLSNPQPLWALAFFQKAEFSPASLSSGAFPSTSLEALEMEESQATSKNGDHLSSAAAFVEGGVQEASHDACSICLEDFCQSDPSTLTTCKHEFHLQCILEWCQRSSQCPMCWQSIHLKDPTSQELLAAVEHERNIRLAPPRHATVFHHPTLGNFELPHLPVGATDADLEERIIQHLAAAASMQRGHHHLGQRDGHRSWPSSHNHPHFLIVSAHPGTRRGPVSSPMSDDDPEEPVGVPGPFMSITSSSRDYSSREISVQANPVASSTSGDTVLAPMNRQEFGFFNRGSAGHPSSPIEDHAGPSDFQSFSESLKSKWNAVSMRYKESTRAWKERFFSRNTSVAVADLSPEVQREQNERNDRIIRGAEQIEAQENTRVIVNLESSDDSDNGSAFNATNQRIAENLGNLRLGDRNASVSRAAASFPTH</sequence>
<keyword evidence="7" id="KW-0862">Zinc</keyword>
<feature type="region of interest" description="Disordered" evidence="9">
    <location>
        <begin position="245"/>
        <end position="271"/>
    </location>
</feature>
<evidence type="ECO:0000256" key="4">
    <source>
        <dbReference type="ARBA" id="ARBA00022723"/>
    </source>
</evidence>
<dbReference type="Gene3D" id="3.30.40.10">
    <property type="entry name" value="Zinc/RING finger domain, C3HC4 (zinc finger)"/>
    <property type="match status" value="1"/>
</dbReference>
<comment type="catalytic activity">
    <reaction evidence="1">
        <text>S-ubiquitinyl-[E2 ubiquitin-conjugating enzyme]-L-cysteine + [acceptor protein]-L-lysine = [E2 ubiquitin-conjugating enzyme]-L-cysteine + N(6)-ubiquitinyl-[acceptor protein]-L-lysine.</text>
        <dbReference type="EC" id="2.3.2.27"/>
    </reaction>
</comment>
<dbReference type="SMART" id="SM00184">
    <property type="entry name" value="RING"/>
    <property type="match status" value="1"/>
</dbReference>
<evidence type="ECO:0000256" key="10">
    <source>
        <dbReference type="SAM" id="SignalP"/>
    </source>
</evidence>
<evidence type="ECO:0000259" key="11">
    <source>
        <dbReference type="PROSITE" id="PS50089"/>
    </source>
</evidence>
<dbReference type="FunFam" id="3.30.40.10:FF:000705">
    <property type="entry name" value="E3 ubiquitin-protein ligase RHF2A isoform X1"/>
    <property type="match status" value="1"/>
</dbReference>
<proteinExistence type="predicted"/>
<name>A0AAN7KDV3_9MYRT</name>
<evidence type="ECO:0000313" key="12">
    <source>
        <dbReference type="EMBL" id="KAK4762156.1"/>
    </source>
</evidence>
<dbReference type="GO" id="GO:0061630">
    <property type="term" value="F:ubiquitin protein ligase activity"/>
    <property type="evidence" value="ECO:0007669"/>
    <property type="project" value="UniProtKB-EC"/>
</dbReference>
<reference evidence="12 13" key="1">
    <citation type="journal article" date="2023" name="Hortic Res">
        <title>Pangenome of water caltrop reveals structural variations and asymmetric subgenome divergence after allopolyploidization.</title>
        <authorList>
            <person name="Zhang X."/>
            <person name="Chen Y."/>
            <person name="Wang L."/>
            <person name="Yuan Y."/>
            <person name="Fang M."/>
            <person name="Shi L."/>
            <person name="Lu R."/>
            <person name="Comes H.P."/>
            <person name="Ma Y."/>
            <person name="Chen Y."/>
            <person name="Huang G."/>
            <person name="Zhou Y."/>
            <person name="Zheng Z."/>
            <person name="Qiu Y."/>
        </authorList>
    </citation>
    <scope>NUCLEOTIDE SEQUENCE [LARGE SCALE GENOMIC DNA]</scope>
    <source>
        <tissue evidence="12">Roots</tissue>
    </source>
</reference>
<comment type="caution">
    <text evidence="12">The sequence shown here is derived from an EMBL/GenBank/DDBJ whole genome shotgun (WGS) entry which is preliminary data.</text>
</comment>
<feature type="domain" description="RING-type" evidence="11">
    <location>
        <begin position="104"/>
        <end position="144"/>
    </location>
</feature>
<dbReference type="EC" id="2.3.2.27" evidence="2"/>
<keyword evidence="13" id="KW-1185">Reference proteome</keyword>